<dbReference type="FunFam" id="1.25.40.10:FF:000242">
    <property type="entry name" value="Pentatricopeptide repeat-containing protein"/>
    <property type="match status" value="1"/>
</dbReference>
<reference evidence="3 4" key="1">
    <citation type="journal article" date="2021" name="Commun. Biol.">
        <title>The genome of Shorea leprosula (Dipterocarpaceae) highlights the ecological relevance of drought in aseasonal tropical rainforests.</title>
        <authorList>
            <person name="Ng K.K.S."/>
            <person name="Kobayashi M.J."/>
            <person name="Fawcett J.A."/>
            <person name="Hatakeyama M."/>
            <person name="Paape T."/>
            <person name="Ng C.H."/>
            <person name="Ang C.C."/>
            <person name="Tnah L.H."/>
            <person name="Lee C.T."/>
            <person name="Nishiyama T."/>
            <person name="Sese J."/>
            <person name="O'Brien M.J."/>
            <person name="Copetti D."/>
            <person name="Mohd Noor M.I."/>
            <person name="Ong R.C."/>
            <person name="Putra M."/>
            <person name="Sireger I.Z."/>
            <person name="Indrioko S."/>
            <person name="Kosugi Y."/>
            <person name="Izuno A."/>
            <person name="Isagi Y."/>
            <person name="Lee S.L."/>
            <person name="Shimizu K.K."/>
        </authorList>
    </citation>
    <scope>NUCLEOTIDE SEQUENCE [LARGE SCALE GENOMIC DNA]</scope>
    <source>
        <strain evidence="3">214</strain>
    </source>
</reference>
<dbReference type="GO" id="GO:0009451">
    <property type="term" value="P:RNA modification"/>
    <property type="evidence" value="ECO:0007669"/>
    <property type="project" value="InterPro"/>
</dbReference>
<dbReference type="AlphaFoldDB" id="A0AAV5I7S0"/>
<dbReference type="InterPro" id="IPR046960">
    <property type="entry name" value="PPR_At4g14850-like_plant"/>
</dbReference>
<dbReference type="Gene3D" id="1.25.40.10">
    <property type="entry name" value="Tetratricopeptide repeat domain"/>
    <property type="match status" value="2"/>
</dbReference>
<organism evidence="3 4">
    <name type="scientific">Rubroshorea leprosula</name>
    <dbReference type="NCBI Taxonomy" id="152421"/>
    <lineage>
        <taxon>Eukaryota</taxon>
        <taxon>Viridiplantae</taxon>
        <taxon>Streptophyta</taxon>
        <taxon>Embryophyta</taxon>
        <taxon>Tracheophyta</taxon>
        <taxon>Spermatophyta</taxon>
        <taxon>Magnoliopsida</taxon>
        <taxon>eudicotyledons</taxon>
        <taxon>Gunneridae</taxon>
        <taxon>Pentapetalae</taxon>
        <taxon>rosids</taxon>
        <taxon>malvids</taxon>
        <taxon>Malvales</taxon>
        <taxon>Dipterocarpaceae</taxon>
        <taxon>Rubroshorea</taxon>
    </lineage>
</organism>
<dbReference type="EMBL" id="BPVZ01000007">
    <property type="protein sequence ID" value="GKU93749.1"/>
    <property type="molecule type" value="Genomic_DNA"/>
</dbReference>
<evidence type="ECO:0000256" key="1">
    <source>
        <dbReference type="ARBA" id="ARBA00022737"/>
    </source>
</evidence>
<sequence>MYRLTKPETISFYASVLDACSSAKSLRNLKQVHAQTIRLCISSNDFIRTKLVSSYASCAQMREAHIIFSFTIRQPTFLYNSLIRAYSSLNQFSRSLSIFHQMIAAQKPIHRQTLPVVLKSCAGLLNLRLGKQVHVAVLINGFSLDLANNNALINMYAKCGHLDNARKVFDGMTVRNEISWSAMISGYAKLGEAWEGFKLFERMVEAEVKVDGMTFTAVLIACSHGGFLEKGREYFEMMEKRFGIKPGLEHYTTMVAMLVSAGLLEEAEKIMTRMEFEPDEALWGLLLAARRRIHDRDFVQGNCLNICKNADDLGSKR</sequence>
<dbReference type="PANTHER" id="PTHR47926">
    <property type="entry name" value="PENTATRICOPEPTIDE REPEAT-CONTAINING PROTEIN"/>
    <property type="match status" value="1"/>
</dbReference>
<evidence type="ECO:0008006" key="5">
    <source>
        <dbReference type="Google" id="ProtNLM"/>
    </source>
</evidence>
<feature type="repeat" description="PPR" evidence="2">
    <location>
        <begin position="176"/>
        <end position="210"/>
    </location>
</feature>
<dbReference type="InterPro" id="IPR011990">
    <property type="entry name" value="TPR-like_helical_dom_sf"/>
</dbReference>
<evidence type="ECO:0000313" key="4">
    <source>
        <dbReference type="Proteomes" id="UP001054252"/>
    </source>
</evidence>
<keyword evidence="4" id="KW-1185">Reference proteome</keyword>
<dbReference type="Pfam" id="PF01535">
    <property type="entry name" value="PPR"/>
    <property type="match status" value="5"/>
</dbReference>
<accession>A0AAV5I7S0</accession>
<name>A0AAV5I7S0_9ROSI</name>
<dbReference type="NCBIfam" id="TIGR00756">
    <property type="entry name" value="PPR"/>
    <property type="match status" value="4"/>
</dbReference>
<dbReference type="PROSITE" id="PS51375">
    <property type="entry name" value="PPR"/>
    <property type="match status" value="1"/>
</dbReference>
<keyword evidence="1" id="KW-0677">Repeat</keyword>
<proteinExistence type="predicted"/>
<evidence type="ECO:0000256" key="2">
    <source>
        <dbReference type="PROSITE-ProRule" id="PRU00708"/>
    </source>
</evidence>
<dbReference type="InterPro" id="IPR002885">
    <property type="entry name" value="PPR_rpt"/>
</dbReference>
<protein>
    <recommendedName>
        <fullName evidence="5">Pentatricopeptide repeat-containing protein</fullName>
    </recommendedName>
</protein>
<comment type="caution">
    <text evidence="3">The sequence shown here is derived from an EMBL/GenBank/DDBJ whole genome shotgun (WGS) entry which is preliminary data.</text>
</comment>
<dbReference type="GO" id="GO:0003723">
    <property type="term" value="F:RNA binding"/>
    <property type="evidence" value="ECO:0007669"/>
    <property type="project" value="InterPro"/>
</dbReference>
<gene>
    <name evidence="3" type="ORF">SLEP1_g7316</name>
</gene>
<evidence type="ECO:0000313" key="3">
    <source>
        <dbReference type="EMBL" id="GKU93749.1"/>
    </source>
</evidence>
<dbReference type="Proteomes" id="UP001054252">
    <property type="component" value="Unassembled WGS sequence"/>
</dbReference>